<keyword evidence="2" id="KW-0548">Nucleotidyltransferase</keyword>
<proteinExistence type="predicted"/>
<organism evidence="2 3">
    <name type="scientific">Arabidopsis suecica</name>
    <name type="common">Swedish thale-cress</name>
    <name type="synonym">Cardaminopsis suecica</name>
    <dbReference type="NCBI Taxonomy" id="45249"/>
    <lineage>
        <taxon>Eukaryota</taxon>
        <taxon>Viridiplantae</taxon>
        <taxon>Streptophyta</taxon>
        <taxon>Embryophyta</taxon>
        <taxon>Tracheophyta</taxon>
        <taxon>Spermatophyta</taxon>
        <taxon>Magnoliopsida</taxon>
        <taxon>eudicotyledons</taxon>
        <taxon>Gunneridae</taxon>
        <taxon>Pentapetalae</taxon>
        <taxon>rosids</taxon>
        <taxon>malvids</taxon>
        <taxon>Brassicales</taxon>
        <taxon>Brassicaceae</taxon>
        <taxon>Camelineae</taxon>
        <taxon>Arabidopsis</taxon>
    </lineage>
</organism>
<name>A0A8T1ZUD6_ARASU</name>
<dbReference type="PANTHER" id="PTHR33116">
    <property type="entry name" value="REVERSE TRANSCRIPTASE ZINC-BINDING DOMAIN-CONTAINING PROTEIN-RELATED-RELATED"/>
    <property type="match status" value="1"/>
</dbReference>
<protein>
    <submittedName>
        <fullName evidence="2">Reverse transcriptase domain</fullName>
    </submittedName>
</protein>
<gene>
    <name evidence="2" type="ORF">ISN44_As10g004100</name>
</gene>
<dbReference type="EMBL" id="JAEFBJ010000010">
    <property type="protein sequence ID" value="KAG7563624.1"/>
    <property type="molecule type" value="Genomic_DNA"/>
</dbReference>
<dbReference type="CDD" id="cd01650">
    <property type="entry name" value="RT_nLTR_like"/>
    <property type="match status" value="1"/>
</dbReference>
<dbReference type="Proteomes" id="UP000694251">
    <property type="component" value="Chromosome 10"/>
</dbReference>
<keyword evidence="3" id="KW-1185">Reference proteome</keyword>
<dbReference type="PANTHER" id="PTHR33116:SF80">
    <property type="entry name" value="REVERSE TRANSCRIPTASE ZINC-BINDING DOMAIN-CONTAINING PROTEIN"/>
    <property type="match status" value="1"/>
</dbReference>
<feature type="domain" description="Reverse transcriptase" evidence="1">
    <location>
        <begin position="492"/>
        <end position="769"/>
    </location>
</feature>
<keyword evidence="2" id="KW-0695">RNA-directed DNA polymerase</keyword>
<dbReference type="AlphaFoldDB" id="A0A8T1ZUD6"/>
<dbReference type="InterPro" id="IPR000477">
    <property type="entry name" value="RT_dom"/>
</dbReference>
<comment type="caution">
    <text evidence="2">The sequence shown here is derived from an EMBL/GenBank/DDBJ whole genome shotgun (WGS) entry which is preliminary data.</text>
</comment>
<dbReference type="InterPro" id="IPR005135">
    <property type="entry name" value="Endo/exonuclease/phosphatase"/>
</dbReference>
<evidence type="ECO:0000313" key="2">
    <source>
        <dbReference type="EMBL" id="KAG7563624.1"/>
    </source>
</evidence>
<evidence type="ECO:0000313" key="3">
    <source>
        <dbReference type="Proteomes" id="UP000694251"/>
    </source>
</evidence>
<reference evidence="2 3" key="1">
    <citation type="submission" date="2020-12" db="EMBL/GenBank/DDBJ databases">
        <title>Concerted genomic and epigenomic changes stabilize Arabidopsis allopolyploids.</title>
        <authorList>
            <person name="Chen Z."/>
        </authorList>
    </citation>
    <scope>NUCLEOTIDE SEQUENCE [LARGE SCALE GENOMIC DNA]</scope>
    <source>
        <strain evidence="2">As9502</strain>
        <tissue evidence="2">Leaf</tissue>
    </source>
</reference>
<dbReference type="Pfam" id="PF13966">
    <property type="entry name" value="zf-RVT"/>
    <property type="match status" value="1"/>
</dbReference>
<dbReference type="InterPro" id="IPR026960">
    <property type="entry name" value="RVT-Znf"/>
</dbReference>
<dbReference type="OrthoDB" id="1609566at2759"/>
<dbReference type="Pfam" id="PF00078">
    <property type="entry name" value="RVT_1"/>
    <property type="match status" value="1"/>
</dbReference>
<dbReference type="PROSITE" id="PS50878">
    <property type="entry name" value="RT_POL"/>
    <property type="match status" value="1"/>
</dbReference>
<evidence type="ECO:0000259" key="1">
    <source>
        <dbReference type="PROSITE" id="PS50878"/>
    </source>
</evidence>
<dbReference type="GO" id="GO:0003964">
    <property type="term" value="F:RNA-directed DNA polymerase activity"/>
    <property type="evidence" value="ECO:0007669"/>
    <property type="project" value="UniProtKB-KW"/>
</dbReference>
<dbReference type="Pfam" id="PF03372">
    <property type="entry name" value="Exo_endo_phos"/>
    <property type="match status" value="1"/>
</dbReference>
<keyword evidence="2" id="KW-0808">Transferase</keyword>
<sequence>MYRDIFCWNVRGFNKQSHRSGFKKWCRSSRPLFGSLIETHVKQVKIAKFVNALLPGWSFEDNYTFSDLGKIWILWHPSVKVVIIAKSLQMITCEVQLPGSSVWFVVSFVYASNDDGLRRSLWEEIVCQAASPFMVGKAWAILGDFNQILIPTEHSSPPNLNMDLAMREFSDSLLHASLMDLNYRGCSFTWWNKRRANPVAKKLDRILVNDEWQVLFPLSTGFFGAPLFSDHSPGFIVLNPEDHRQKKPFKFYNFLLKNPSFLPLICESWFTVNVVGSAMFRVSIKLRELKKVIRDFSKTNYSNLEKRVQEALEVLSESQSRLLSNPSAVNVDLELEATKKWDILSNAEESFFFQRSHITWLKEGDKSTAYFHRMAAARHSINHIHFLEDSEGNRIDTQHGIQLLCVDYFKDLLGSHEPIPLFAQEDITTLLNFQCSDVQKSKFNSLFSTEEIKAAFFSLPRNKTSGPDGYSAEFFTSCWSVVEPEVTAAVMEFFSSGSLLKQFNATSLVLIPKIQNASTLSDFRPISCLNTIYKVISKLLANRLKSILPSVISHSQSAFLPGRQLSENVLLASEIIQGYNRRNISPRAMLKVDLRKAFDSVRWDFILSTLKAIGIREKYIGWITECICTPSFSICVNGQSHGFFKSSRGLRQGDPLSPYLFDLAMEVFYKLLLSRFHSGYISFHPKTSELEISHLMFADDVMVFFDGSSSSLHGIYEALDDFAGWSGLSMNREKTNLFYAGLSDREEAEIALYGFLVGSLPVRYLGLPLMSRKLKISEYSPLLEKITNKFRGWATKSLSYAGRAQLLKSVIYGTINFWTSTFLLPNGCIKKIESLCSKFLWSGNIDSHNNARVAWSTVCLPKIEGGLGLRRISVWNTTLCLRLIWLLFSNSGSLWVAWQHHHHGLDSISFWDVQLKNNDSWLWKCLLKIRHLAKRFIKCSLGNGNKAWFWHDSWTPLGSLLEAMGENGPRSLRIPRNATVSNACTAQGWKIASPRSEQAASLQIYLTTIPLPAAASEDDSFDWVIEGKSGVGFSSSNTWEVLRNRESEKDWAALVWFKGHTPKHAFHMWISNLDRLPTRARLASWGLQITTECALCGGSVETRDHIFLHCPFTAFLWNRSLSRLGLPIFTFQSWSSLLIWAKAGTSSSPQSLRLLLTQALIYCVWRQRNNLIHNQITIPPLSIFRDIDRLIINSITARRNLKNFKNLMAIWLTYRI</sequence>
<accession>A0A8T1ZUD6</accession>